<dbReference type="AlphaFoldDB" id="A0AAW2LEF6"/>
<dbReference type="EMBL" id="JACGWK010000014">
    <property type="protein sequence ID" value="KAL0317747.1"/>
    <property type="molecule type" value="Genomic_DNA"/>
</dbReference>
<sequence length="89" mass="10028">SELKEMVIEGTRSLLVQPIMRAPSLSSSQTKKSKGFLLLASSIDYAYTDKDKAWIAAIANKFSDLPPAIAVSERSLMMLICCWNWHIFY</sequence>
<evidence type="ECO:0000313" key="1">
    <source>
        <dbReference type="EMBL" id="KAL0317747.1"/>
    </source>
</evidence>
<dbReference type="InterPro" id="IPR021325">
    <property type="entry name" value="CCB2/CCB4"/>
</dbReference>
<accession>A0AAW2LEF6</accession>
<reference evidence="1" key="1">
    <citation type="submission" date="2020-06" db="EMBL/GenBank/DDBJ databases">
        <authorList>
            <person name="Li T."/>
            <person name="Hu X."/>
            <person name="Zhang T."/>
            <person name="Song X."/>
            <person name="Zhang H."/>
            <person name="Dai N."/>
            <person name="Sheng W."/>
            <person name="Hou X."/>
            <person name="Wei L."/>
        </authorList>
    </citation>
    <scope>NUCLEOTIDE SEQUENCE</scope>
    <source>
        <strain evidence="1">G01</strain>
        <tissue evidence="1">Leaf</tissue>
    </source>
</reference>
<comment type="caution">
    <text evidence="1">The sequence shown here is derived from an EMBL/GenBank/DDBJ whole genome shotgun (WGS) entry which is preliminary data.</text>
</comment>
<dbReference type="InterPro" id="IPR044970">
    <property type="entry name" value="CCB2"/>
</dbReference>
<gene>
    <name evidence="1" type="ORF">Sangu_2189000</name>
</gene>
<dbReference type="GO" id="GO:0010190">
    <property type="term" value="P:cytochrome b6f complex assembly"/>
    <property type="evidence" value="ECO:0007669"/>
    <property type="project" value="InterPro"/>
</dbReference>
<name>A0AAW2LEF6_9LAMI</name>
<protein>
    <submittedName>
        <fullName evidence="1">Protein COFACTOR ASSEMBLY OF COMPLEX C SUBUNIT B CCB2, chloroplastic</fullName>
    </submittedName>
</protein>
<dbReference type="PANTHER" id="PTHR36403:SF1">
    <property type="entry name" value="PROTEIN COFACTOR ASSEMBLY OF COMPLEX C SUBUNIT B CCB2, CHLOROPLASTIC"/>
    <property type="match status" value="1"/>
</dbReference>
<reference evidence="1" key="2">
    <citation type="journal article" date="2024" name="Plant">
        <title>Genomic evolution and insights into agronomic trait innovations of Sesamum species.</title>
        <authorList>
            <person name="Miao H."/>
            <person name="Wang L."/>
            <person name="Qu L."/>
            <person name="Liu H."/>
            <person name="Sun Y."/>
            <person name="Le M."/>
            <person name="Wang Q."/>
            <person name="Wei S."/>
            <person name="Zheng Y."/>
            <person name="Lin W."/>
            <person name="Duan Y."/>
            <person name="Cao H."/>
            <person name="Xiong S."/>
            <person name="Wang X."/>
            <person name="Wei L."/>
            <person name="Li C."/>
            <person name="Ma Q."/>
            <person name="Ju M."/>
            <person name="Zhao R."/>
            <person name="Li G."/>
            <person name="Mu C."/>
            <person name="Tian Q."/>
            <person name="Mei H."/>
            <person name="Zhang T."/>
            <person name="Gao T."/>
            <person name="Zhang H."/>
        </authorList>
    </citation>
    <scope>NUCLEOTIDE SEQUENCE</scope>
    <source>
        <strain evidence="1">G01</strain>
    </source>
</reference>
<feature type="non-terminal residue" evidence="1">
    <location>
        <position position="1"/>
    </location>
</feature>
<dbReference type="PANTHER" id="PTHR36403">
    <property type="entry name" value="PROTEIN COFACTOR ASSEMBLY OF COMPLEX C SUBUNIT B CCB2, CHLOROPLASTIC"/>
    <property type="match status" value="1"/>
</dbReference>
<dbReference type="Pfam" id="PF11152">
    <property type="entry name" value="CCB2_CCB4"/>
    <property type="match status" value="1"/>
</dbReference>
<proteinExistence type="predicted"/>
<organism evidence="1">
    <name type="scientific">Sesamum angustifolium</name>
    <dbReference type="NCBI Taxonomy" id="2727405"/>
    <lineage>
        <taxon>Eukaryota</taxon>
        <taxon>Viridiplantae</taxon>
        <taxon>Streptophyta</taxon>
        <taxon>Embryophyta</taxon>
        <taxon>Tracheophyta</taxon>
        <taxon>Spermatophyta</taxon>
        <taxon>Magnoliopsida</taxon>
        <taxon>eudicotyledons</taxon>
        <taxon>Gunneridae</taxon>
        <taxon>Pentapetalae</taxon>
        <taxon>asterids</taxon>
        <taxon>lamiids</taxon>
        <taxon>Lamiales</taxon>
        <taxon>Pedaliaceae</taxon>
        <taxon>Sesamum</taxon>
    </lineage>
</organism>